<dbReference type="KEGG" id="lcf:108896469"/>
<evidence type="ECO:0000256" key="1">
    <source>
        <dbReference type="SAM" id="MobiDB-lite"/>
    </source>
</evidence>
<evidence type="ECO:0000313" key="3">
    <source>
        <dbReference type="Proteomes" id="UP000694890"/>
    </source>
</evidence>
<dbReference type="AlphaFoldDB" id="A0AAJ8DPE6"/>
<evidence type="ECO:0000313" key="4">
    <source>
        <dbReference type="RefSeq" id="XP_050926231.1"/>
    </source>
</evidence>
<dbReference type="InterPro" id="IPR000082">
    <property type="entry name" value="SEA_dom"/>
</dbReference>
<evidence type="ECO:0000259" key="2">
    <source>
        <dbReference type="PROSITE" id="PS50024"/>
    </source>
</evidence>
<name>A0AAJ8DPE6_LATCA</name>
<dbReference type="InterPro" id="IPR036364">
    <property type="entry name" value="SEA_dom_sf"/>
</dbReference>
<protein>
    <submittedName>
        <fullName evidence="4">Uncharacterized protein LOC108896469</fullName>
    </submittedName>
</protein>
<reference evidence="4" key="1">
    <citation type="submission" date="2025-08" db="UniProtKB">
        <authorList>
            <consortium name="RefSeq"/>
        </authorList>
    </citation>
    <scope>IDENTIFICATION</scope>
    <source>
        <tissue evidence="4">Brain</tissue>
    </source>
</reference>
<gene>
    <name evidence="4" type="primary">LOC108896469</name>
</gene>
<dbReference type="Proteomes" id="UP000694890">
    <property type="component" value="Linkage group LG5"/>
</dbReference>
<feature type="region of interest" description="Disordered" evidence="1">
    <location>
        <begin position="1"/>
        <end position="32"/>
    </location>
</feature>
<feature type="domain" description="SEA" evidence="2">
    <location>
        <begin position="65"/>
        <end position="123"/>
    </location>
</feature>
<dbReference type="GeneID" id="108896469"/>
<dbReference type="RefSeq" id="XP_050926231.1">
    <property type="nucleotide sequence ID" value="XM_051070274.1"/>
</dbReference>
<accession>A0AAJ8DPE6</accession>
<dbReference type="PROSITE" id="PS50024">
    <property type="entry name" value="SEA"/>
    <property type="match status" value="1"/>
</dbReference>
<organism evidence="3 4">
    <name type="scientific">Lates calcarifer</name>
    <name type="common">Barramundi</name>
    <name type="synonym">Holocentrus calcarifer</name>
    <dbReference type="NCBI Taxonomy" id="8187"/>
    <lineage>
        <taxon>Eukaryota</taxon>
        <taxon>Metazoa</taxon>
        <taxon>Chordata</taxon>
        <taxon>Craniata</taxon>
        <taxon>Vertebrata</taxon>
        <taxon>Euteleostomi</taxon>
        <taxon>Actinopterygii</taxon>
        <taxon>Neopterygii</taxon>
        <taxon>Teleostei</taxon>
        <taxon>Neoteleostei</taxon>
        <taxon>Acanthomorphata</taxon>
        <taxon>Carangaria</taxon>
        <taxon>Carangaria incertae sedis</taxon>
        <taxon>Centropomidae</taxon>
        <taxon>Lates</taxon>
    </lineage>
</organism>
<dbReference type="Gene3D" id="3.30.70.960">
    <property type="entry name" value="SEA domain"/>
    <property type="match status" value="1"/>
</dbReference>
<sequence length="123" mass="12966">MMTSPPSGSIMTASPTVHATQPTLHTTPSLPGNVTAPQVTATSSAPTIATSTTVLEATTIATSPPEAKIKLGFKMEQNFISELGNKSSPQFKSLSDKVTTALDDVYTREYGIRFIKSVVSSFS</sequence>
<proteinExistence type="predicted"/>
<dbReference type="Pfam" id="PF01390">
    <property type="entry name" value="SEA"/>
    <property type="match status" value="1"/>
</dbReference>